<dbReference type="PROSITE" id="PS51352">
    <property type="entry name" value="THIOREDOXIN_2"/>
    <property type="match status" value="1"/>
</dbReference>
<evidence type="ECO:0000313" key="9">
    <source>
        <dbReference type="Proteomes" id="UP000807785"/>
    </source>
</evidence>
<dbReference type="GO" id="GO:0046872">
    <property type="term" value="F:metal ion binding"/>
    <property type="evidence" value="ECO:0007669"/>
    <property type="project" value="UniProtKB-KW"/>
</dbReference>
<dbReference type="Pfam" id="PF02630">
    <property type="entry name" value="SCO1-SenC"/>
    <property type="match status" value="1"/>
</dbReference>
<evidence type="ECO:0000313" key="8">
    <source>
        <dbReference type="EMBL" id="MBK6974478.1"/>
    </source>
</evidence>
<keyword evidence="5" id="KW-0812">Transmembrane</keyword>
<feature type="binding site" evidence="3">
    <location>
        <position position="96"/>
    </location>
    <ligand>
        <name>Cu cation</name>
        <dbReference type="ChEBI" id="CHEBI:23378"/>
    </ligand>
</feature>
<feature type="chain" id="PRO_5039704548" evidence="6">
    <location>
        <begin position="20"/>
        <end position="301"/>
    </location>
</feature>
<dbReference type="InterPro" id="IPR013766">
    <property type="entry name" value="Thioredoxin_domain"/>
</dbReference>
<protein>
    <submittedName>
        <fullName evidence="8">SCO family protein</fullName>
    </submittedName>
</protein>
<evidence type="ECO:0000256" key="6">
    <source>
        <dbReference type="SAM" id="SignalP"/>
    </source>
</evidence>
<reference evidence="8" key="1">
    <citation type="submission" date="2020-10" db="EMBL/GenBank/DDBJ databases">
        <title>Connecting structure to function with the recovery of over 1000 high-quality activated sludge metagenome-assembled genomes encoding full-length rRNA genes using long-read sequencing.</title>
        <authorList>
            <person name="Singleton C.M."/>
            <person name="Petriglieri F."/>
            <person name="Kristensen J.M."/>
            <person name="Kirkegaard R.H."/>
            <person name="Michaelsen T.Y."/>
            <person name="Andersen M.H."/>
            <person name="Karst S.M."/>
            <person name="Dueholm M.S."/>
            <person name="Nielsen P.H."/>
            <person name="Albertsen M."/>
        </authorList>
    </citation>
    <scope>NUCLEOTIDE SEQUENCE</scope>
    <source>
        <strain evidence="8">Bjer_18-Q3-R1-45_BAT3C.347</strain>
    </source>
</reference>
<feature type="domain" description="Thioredoxin" evidence="7">
    <location>
        <begin position="58"/>
        <end position="220"/>
    </location>
</feature>
<name>A0A9D7E621_9PROT</name>
<keyword evidence="5" id="KW-1133">Transmembrane helix</keyword>
<comment type="caution">
    <text evidence="8">The sequence shown here is derived from an EMBL/GenBank/DDBJ whole genome shotgun (WGS) entry which is preliminary data.</text>
</comment>
<keyword evidence="4" id="KW-1015">Disulfide bond</keyword>
<organism evidence="8 9">
    <name type="scientific">Candidatus Methylophosphatis roskildensis</name>
    <dbReference type="NCBI Taxonomy" id="2899263"/>
    <lineage>
        <taxon>Bacteria</taxon>
        <taxon>Pseudomonadati</taxon>
        <taxon>Pseudomonadota</taxon>
        <taxon>Betaproteobacteria</taxon>
        <taxon>Nitrosomonadales</taxon>
        <taxon>Sterolibacteriaceae</taxon>
        <taxon>Candidatus Methylophosphatis</taxon>
    </lineage>
</organism>
<feature type="disulfide bond" description="Redox-active" evidence="4">
    <location>
        <begin position="96"/>
        <end position="100"/>
    </location>
</feature>
<feature type="binding site" evidence="3">
    <location>
        <position position="100"/>
    </location>
    <ligand>
        <name>Cu cation</name>
        <dbReference type="ChEBI" id="CHEBI:23378"/>
    </ligand>
</feature>
<evidence type="ECO:0000256" key="5">
    <source>
        <dbReference type="SAM" id="Phobius"/>
    </source>
</evidence>
<keyword evidence="3" id="KW-0479">Metal-binding</keyword>
<keyword evidence="6" id="KW-0732">Signal</keyword>
<dbReference type="PANTHER" id="PTHR12151">
    <property type="entry name" value="ELECTRON TRANSPORT PROTIN SCO1/SENC FAMILY MEMBER"/>
    <property type="match status" value="1"/>
</dbReference>
<sequence>MARRTLPALCALWAVTAAAVVAPIGTPPGQAPVFTQPAPALPPPPTLDRDEAWRTSQAAIGRQLADHPLLDRQGRPVRLASFRGKPLLVSFIYTGCFQVCPTSTRSLRESLQSLYQVFGAGNFNVVSIGFNQPADSPEAMRAFAAQHGIDEPNWEFLSPPLAAVDALTRDFGFSYLATPAGFDHLLGVTVVDAEGRIYAQVYGERMTPDRLGEPLRLLLRGAPMPPRPALSELIDRVRLGVLVYDPDTGTYRYNYGLIIEIAGGVTFLLAVLVFFGLEARTRWRARRDTRRSLLPVAGVPR</sequence>
<comment type="similarity">
    <text evidence="1">Belongs to the SCO1/2 family.</text>
</comment>
<dbReference type="PANTHER" id="PTHR12151:SF25">
    <property type="entry name" value="LINALOOL DEHYDRATASE_ISOMERASE DOMAIN-CONTAINING PROTEIN"/>
    <property type="match status" value="1"/>
</dbReference>
<accession>A0A9D7E621</accession>
<feature type="signal peptide" evidence="6">
    <location>
        <begin position="1"/>
        <end position="19"/>
    </location>
</feature>
<feature type="transmembrane region" description="Helical" evidence="5">
    <location>
        <begin position="255"/>
        <end position="277"/>
    </location>
</feature>
<dbReference type="InterPro" id="IPR003782">
    <property type="entry name" value="SCO1/SenC"/>
</dbReference>
<evidence type="ECO:0000256" key="3">
    <source>
        <dbReference type="PIRSR" id="PIRSR603782-1"/>
    </source>
</evidence>
<dbReference type="EMBL" id="JADJEV010000004">
    <property type="protein sequence ID" value="MBK6974478.1"/>
    <property type="molecule type" value="Genomic_DNA"/>
</dbReference>
<dbReference type="AlphaFoldDB" id="A0A9D7E621"/>
<evidence type="ECO:0000259" key="7">
    <source>
        <dbReference type="PROSITE" id="PS51352"/>
    </source>
</evidence>
<proteinExistence type="inferred from homology"/>
<dbReference type="InterPro" id="IPR036249">
    <property type="entry name" value="Thioredoxin-like_sf"/>
</dbReference>
<keyword evidence="5" id="KW-0472">Membrane</keyword>
<evidence type="ECO:0000256" key="2">
    <source>
        <dbReference type="ARBA" id="ARBA00023008"/>
    </source>
</evidence>
<dbReference type="Gene3D" id="3.40.30.10">
    <property type="entry name" value="Glutaredoxin"/>
    <property type="match status" value="1"/>
</dbReference>
<dbReference type="Proteomes" id="UP000807785">
    <property type="component" value="Unassembled WGS sequence"/>
</dbReference>
<dbReference type="CDD" id="cd02968">
    <property type="entry name" value="SCO"/>
    <property type="match status" value="1"/>
</dbReference>
<evidence type="ECO:0000256" key="4">
    <source>
        <dbReference type="PIRSR" id="PIRSR603782-2"/>
    </source>
</evidence>
<evidence type="ECO:0000256" key="1">
    <source>
        <dbReference type="ARBA" id="ARBA00010996"/>
    </source>
</evidence>
<dbReference type="SUPFAM" id="SSF52833">
    <property type="entry name" value="Thioredoxin-like"/>
    <property type="match status" value="1"/>
</dbReference>
<gene>
    <name evidence="8" type="ORF">IPH26_16560</name>
</gene>
<keyword evidence="2 3" id="KW-0186">Copper</keyword>